<dbReference type="EMBL" id="SPHZ02000011">
    <property type="protein sequence ID" value="KAF0893497.1"/>
    <property type="molecule type" value="Genomic_DNA"/>
</dbReference>
<protein>
    <submittedName>
        <fullName evidence="1">Uncharacterized protein</fullName>
    </submittedName>
</protein>
<sequence length="68" mass="7170">MTAAGTAANMDVGPKIVGNLGTSNYTLPVKTMMGLLFSWLSSTPCEILLKEPRAQVYLGADDANHDDG</sequence>
<accession>A0A6G1C0L8</accession>
<dbReference type="AlphaFoldDB" id="A0A6G1C0L8"/>
<gene>
    <name evidence="1" type="ORF">E2562_025867</name>
</gene>
<reference evidence="1 2" key="1">
    <citation type="submission" date="2019-11" db="EMBL/GenBank/DDBJ databases">
        <title>Whole genome sequence of Oryza granulata.</title>
        <authorList>
            <person name="Li W."/>
        </authorList>
    </citation>
    <scope>NUCLEOTIDE SEQUENCE [LARGE SCALE GENOMIC DNA]</scope>
    <source>
        <strain evidence="2">cv. Menghai</strain>
        <tissue evidence="1">Leaf</tissue>
    </source>
</reference>
<evidence type="ECO:0000313" key="2">
    <source>
        <dbReference type="Proteomes" id="UP000479710"/>
    </source>
</evidence>
<proteinExistence type="predicted"/>
<comment type="caution">
    <text evidence="1">The sequence shown here is derived from an EMBL/GenBank/DDBJ whole genome shotgun (WGS) entry which is preliminary data.</text>
</comment>
<name>A0A6G1C0L8_9ORYZ</name>
<evidence type="ECO:0000313" key="1">
    <source>
        <dbReference type="EMBL" id="KAF0893497.1"/>
    </source>
</evidence>
<dbReference type="Proteomes" id="UP000479710">
    <property type="component" value="Unassembled WGS sequence"/>
</dbReference>
<keyword evidence="2" id="KW-1185">Reference proteome</keyword>
<organism evidence="1 2">
    <name type="scientific">Oryza meyeriana var. granulata</name>
    <dbReference type="NCBI Taxonomy" id="110450"/>
    <lineage>
        <taxon>Eukaryota</taxon>
        <taxon>Viridiplantae</taxon>
        <taxon>Streptophyta</taxon>
        <taxon>Embryophyta</taxon>
        <taxon>Tracheophyta</taxon>
        <taxon>Spermatophyta</taxon>
        <taxon>Magnoliopsida</taxon>
        <taxon>Liliopsida</taxon>
        <taxon>Poales</taxon>
        <taxon>Poaceae</taxon>
        <taxon>BOP clade</taxon>
        <taxon>Oryzoideae</taxon>
        <taxon>Oryzeae</taxon>
        <taxon>Oryzinae</taxon>
        <taxon>Oryza</taxon>
        <taxon>Oryza meyeriana</taxon>
    </lineage>
</organism>